<protein>
    <recommendedName>
        <fullName evidence="10">RRM domain-containing protein</fullName>
    </recommendedName>
</protein>
<dbReference type="EMBL" id="CACVBM020000410">
    <property type="protein sequence ID" value="CAA7018669.1"/>
    <property type="molecule type" value="Genomic_DNA"/>
</dbReference>
<dbReference type="InterPro" id="IPR035979">
    <property type="entry name" value="RBD_domain_sf"/>
</dbReference>
<keyword evidence="7" id="KW-0539">Nucleus</keyword>
<accession>A0A6D2HXF8</accession>
<name>A0A6D2HXF8_9BRAS</name>
<evidence type="ECO:0000256" key="5">
    <source>
        <dbReference type="ARBA" id="ARBA00022737"/>
    </source>
</evidence>
<organism evidence="11 12">
    <name type="scientific">Microthlaspi erraticum</name>
    <dbReference type="NCBI Taxonomy" id="1685480"/>
    <lineage>
        <taxon>Eukaryota</taxon>
        <taxon>Viridiplantae</taxon>
        <taxon>Streptophyta</taxon>
        <taxon>Embryophyta</taxon>
        <taxon>Tracheophyta</taxon>
        <taxon>Spermatophyta</taxon>
        <taxon>Magnoliopsida</taxon>
        <taxon>eudicotyledons</taxon>
        <taxon>Gunneridae</taxon>
        <taxon>Pentapetalae</taxon>
        <taxon>rosids</taxon>
        <taxon>malvids</taxon>
        <taxon>Brassicales</taxon>
        <taxon>Brassicaceae</taxon>
        <taxon>Coluteocarpeae</taxon>
        <taxon>Microthlaspi</taxon>
    </lineage>
</organism>
<dbReference type="SMART" id="SM00360">
    <property type="entry name" value="RRM"/>
    <property type="match status" value="4"/>
</dbReference>
<dbReference type="NCBIfam" id="TIGR01628">
    <property type="entry name" value="PABP-1234"/>
    <property type="match status" value="1"/>
</dbReference>
<dbReference type="PRINTS" id="PR00961">
    <property type="entry name" value="HUDSXLRNA"/>
</dbReference>
<evidence type="ECO:0000256" key="2">
    <source>
        <dbReference type="ARBA" id="ARBA00004496"/>
    </source>
</evidence>
<keyword evidence="6 9" id="KW-0694">RNA-binding</keyword>
<dbReference type="GO" id="GO:0005737">
    <property type="term" value="C:cytoplasm"/>
    <property type="evidence" value="ECO:0007669"/>
    <property type="project" value="UniProtKB-SubCell"/>
</dbReference>
<feature type="domain" description="RRM" evidence="10">
    <location>
        <begin position="195"/>
        <end position="272"/>
    </location>
</feature>
<dbReference type="InterPro" id="IPR003954">
    <property type="entry name" value="RRM_euk-type"/>
</dbReference>
<feature type="domain" description="RRM" evidence="10">
    <location>
        <begin position="299"/>
        <end position="376"/>
    </location>
</feature>
<dbReference type="GO" id="GO:1990904">
    <property type="term" value="C:ribonucleoprotein complex"/>
    <property type="evidence" value="ECO:0007669"/>
    <property type="project" value="InterPro"/>
</dbReference>
<evidence type="ECO:0000313" key="12">
    <source>
        <dbReference type="Proteomes" id="UP000467841"/>
    </source>
</evidence>
<evidence type="ECO:0000256" key="1">
    <source>
        <dbReference type="ARBA" id="ARBA00004123"/>
    </source>
</evidence>
<dbReference type="InterPro" id="IPR006515">
    <property type="entry name" value="PABP_1234"/>
</dbReference>
<dbReference type="CDD" id="cd12380">
    <property type="entry name" value="RRM3_I_PABPs"/>
    <property type="match status" value="1"/>
</dbReference>
<evidence type="ECO:0000256" key="7">
    <source>
        <dbReference type="ARBA" id="ARBA00023242"/>
    </source>
</evidence>
<evidence type="ECO:0000256" key="9">
    <source>
        <dbReference type="PROSITE-ProRule" id="PRU00176"/>
    </source>
</evidence>
<comment type="caution">
    <text evidence="11">The sequence shown here is derived from an EMBL/GenBank/DDBJ whole genome shotgun (WGS) entry which is preliminary data.</text>
</comment>
<gene>
    <name evidence="11" type="ORF">MERR_LOCUS5904</name>
</gene>
<keyword evidence="5" id="KW-0677">Repeat</keyword>
<evidence type="ECO:0000256" key="4">
    <source>
        <dbReference type="ARBA" id="ARBA00022490"/>
    </source>
</evidence>
<evidence type="ECO:0000256" key="6">
    <source>
        <dbReference type="ARBA" id="ARBA00022884"/>
    </source>
</evidence>
<dbReference type="PANTHER" id="PTHR48025">
    <property type="entry name" value="OS02G0815200 PROTEIN"/>
    <property type="match status" value="1"/>
</dbReference>
<comment type="function">
    <text evidence="8">Binds the poly(A) tail of mRNA. Appears to be an important mediator of the multiple roles of the poly(A) tail in mRNA biogenesis, stability and translation.</text>
</comment>
<dbReference type="PROSITE" id="PS50102">
    <property type="entry name" value="RRM"/>
    <property type="match status" value="4"/>
</dbReference>
<dbReference type="AlphaFoldDB" id="A0A6D2HXF8"/>
<dbReference type="GO" id="GO:0005634">
    <property type="term" value="C:nucleus"/>
    <property type="evidence" value="ECO:0007669"/>
    <property type="project" value="UniProtKB-SubCell"/>
</dbReference>
<dbReference type="PANTHER" id="PTHR48025:SF1">
    <property type="entry name" value="RRM DOMAIN-CONTAINING PROTEIN"/>
    <property type="match status" value="1"/>
</dbReference>
<dbReference type="SMART" id="SM00361">
    <property type="entry name" value="RRM_1"/>
    <property type="match status" value="4"/>
</dbReference>
<keyword evidence="4" id="KW-0963">Cytoplasm</keyword>
<evidence type="ECO:0000259" key="10">
    <source>
        <dbReference type="PROSITE" id="PS50102"/>
    </source>
</evidence>
<proteinExistence type="inferred from homology"/>
<dbReference type="OrthoDB" id="1928326at2759"/>
<evidence type="ECO:0000313" key="11">
    <source>
        <dbReference type="EMBL" id="CAA7018669.1"/>
    </source>
</evidence>
<comment type="subcellular location">
    <subcellularLocation>
        <location evidence="2">Cytoplasm</location>
    </subcellularLocation>
    <subcellularLocation>
        <location evidence="1">Nucleus</location>
    </subcellularLocation>
</comment>
<evidence type="ECO:0000256" key="8">
    <source>
        <dbReference type="ARBA" id="ARBA00054110"/>
    </source>
</evidence>
<dbReference type="InterPro" id="IPR012677">
    <property type="entry name" value="Nucleotide-bd_a/b_plait_sf"/>
</dbReference>
<dbReference type="Proteomes" id="UP000467841">
    <property type="component" value="Unassembled WGS sequence"/>
</dbReference>
<dbReference type="Gene3D" id="3.30.70.330">
    <property type="match status" value="4"/>
</dbReference>
<dbReference type="Pfam" id="PF00076">
    <property type="entry name" value="RRM_1"/>
    <property type="match status" value="4"/>
</dbReference>
<keyword evidence="12" id="KW-1185">Reference proteome</keyword>
<comment type="similarity">
    <text evidence="3">Belongs to the polyadenylate-binding protein type-1 family.</text>
</comment>
<dbReference type="SUPFAM" id="SSF54928">
    <property type="entry name" value="RNA-binding domain, RBD"/>
    <property type="match status" value="2"/>
</dbReference>
<dbReference type="FunFam" id="3.30.70.330:FF:000651">
    <property type="entry name" value="Poly(A) binding protein cytoplasmic 1 like"/>
    <property type="match status" value="1"/>
</dbReference>
<reference evidence="11" key="1">
    <citation type="submission" date="2020-01" db="EMBL/GenBank/DDBJ databases">
        <authorList>
            <person name="Mishra B."/>
        </authorList>
    </citation>
    <scope>NUCLEOTIDE SEQUENCE [LARGE SCALE GENOMIC DNA]</scope>
</reference>
<feature type="domain" description="RRM" evidence="10">
    <location>
        <begin position="19"/>
        <end position="97"/>
    </location>
</feature>
<feature type="domain" description="RRM" evidence="10">
    <location>
        <begin position="107"/>
        <end position="179"/>
    </location>
</feature>
<sequence>MGAVVEDNDMFLENEFGKLSLYVGDLDSSVEEFDLYNKFNANGEVSSVRICRDRISGSSLGYAYVNFHRSSDAEKAMKEMNFVEVKGKPMRIMFSNHDPSMRRSGRGNVFVKNLDKSFDNKQLFDLFSSFGSVLSCKVARDAYGVSKGYGFVQFESESSLISAVKTLNGSFVGEQYLHVCPFVSRRQWDASPVFTNVYVKNLAKKATDDDLKTVFGEFGSISSAVVMRDGKGKSRRFGFVSFEKSEAAATAVEKMNGTVVDEKELYVARAQRKKNRVESLKAEFKSNKVKPDVRVVKGVNLYVKNLDDGVNDEKLQDLFSEFGTVTSCKVMVHLNGMSKGVGFVELSTSEEASAAMLKMNGKMVGKKPIYVSLAQRKEERKLHLQPQFSDVVLPTPLPYLHQHPPIFSQAATSTTALLPPFRGYNNFQPQIMFPPRFSNGFPTMHVPNFMVPQHFPPPPPSAFLLPQSRQVLWNQY</sequence>
<dbReference type="InterPro" id="IPR050502">
    <property type="entry name" value="Euk_RNA-bind_prot"/>
</dbReference>
<dbReference type="GO" id="GO:0003729">
    <property type="term" value="F:mRNA binding"/>
    <property type="evidence" value="ECO:0007669"/>
    <property type="project" value="TreeGrafter"/>
</dbReference>
<evidence type="ECO:0000256" key="3">
    <source>
        <dbReference type="ARBA" id="ARBA00008557"/>
    </source>
</evidence>
<dbReference type="InterPro" id="IPR002343">
    <property type="entry name" value="Hud_Sxl_RNA"/>
</dbReference>
<dbReference type="InterPro" id="IPR000504">
    <property type="entry name" value="RRM_dom"/>
</dbReference>